<accession>A0ABV6VY71</accession>
<name>A0ABV6VY71_9ACTN</name>
<dbReference type="RefSeq" id="WP_380537449.1">
    <property type="nucleotide sequence ID" value="NZ_JBHFAB010000013.1"/>
</dbReference>
<protein>
    <submittedName>
        <fullName evidence="1">Uncharacterized protein</fullName>
    </submittedName>
</protein>
<evidence type="ECO:0000313" key="1">
    <source>
        <dbReference type="EMBL" id="MFC1418653.1"/>
    </source>
</evidence>
<reference evidence="1 2" key="1">
    <citation type="submission" date="2024-09" db="EMBL/GenBank/DDBJ databases">
        <authorList>
            <person name="Lee S.D."/>
        </authorList>
    </citation>
    <scope>NUCLEOTIDE SEQUENCE [LARGE SCALE GENOMIC DNA]</scope>
    <source>
        <strain evidence="1 2">N8-3</strain>
    </source>
</reference>
<dbReference type="Proteomes" id="UP001592531">
    <property type="component" value="Unassembled WGS sequence"/>
</dbReference>
<keyword evidence="2" id="KW-1185">Reference proteome</keyword>
<comment type="caution">
    <text evidence="1">The sequence shown here is derived from an EMBL/GenBank/DDBJ whole genome shotgun (WGS) entry which is preliminary data.</text>
</comment>
<dbReference type="EMBL" id="JBHFAB010000013">
    <property type="protein sequence ID" value="MFC1418653.1"/>
    <property type="molecule type" value="Genomic_DNA"/>
</dbReference>
<sequence length="105" mass="11423">MSHLPYRCALCAAPPSWHPMDLRHRYCSICGSWPWIQRMCSAVADEHVCDLLFPHGGLHLCLRPVEELTLPTRGAGGQCSRVAVFSAVCVSFADRPTALTADSGG</sequence>
<proteinExistence type="predicted"/>
<organism evidence="1 2">
    <name type="scientific">Streptacidiphilus cavernicola</name>
    <dbReference type="NCBI Taxonomy" id="3342716"/>
    <lineage>
        <taxon>Bacteria</taxon>
        <taxon>Bacillati</taxon>
        <taxon>Actinomycetota</taxon>
        <taxon>Actinomycetes</taxon>
        <taxon>Kitasatosporales</taxon>
        <taxon>Streptomycetaceae</taxon>
        <taxon>Streptacidiphilus</taxon>
    </lineage>
</organism>
<gene>
    <name evidence="1" type="ORF">ACEZDE_18745</name>
</gene>
<evidence type="ECO:0000313" key="2">
    <source>
        <dbReference type="Proteomes" id="UP001592531"/>
    </source>
</evidence>